<sequence length="74" mass="8629">MNSVREACTDMKCEYHQCFNRWFAEKFLKETAPGPVQRSLQALLAVLSESSKEKRFLLKDWSSWVMAKKPENSS</sequence>
<comment type="caution">
    <text evidence="3">The sequence shown here is derived from an EMBL/GenBank/DDBJ whole genome shotgun (WGS) entry which is preliminary data.</text>
</comment>
<gene>
    <name evidence="3" type="ORF">SUZIE_144255</name>
</gene>
<dbReference type="AlphaFoldDB" id="A0AA41MT69"/>
<dbReference type="Pfam" id="PF05254">
    <property type="entry name" value="UPF0203"/>
    <property type="match status" value="1"/>
</dbReference>
<proteinExistence type="inferred from homology"/>
<evidence type="ECO:0000256" key="2">
    <source>
        <dbReference type="ARBA" id="ARBA00023157"/>
    </source>
</evidence>
<evidence type="ECO:0000256" key="1">
    <source>
        <dbReference type="ARBA" id="ARBA00006196"/>
    </source>
</evidence>
<accession>A0AA41MT69</accession>
<dbReference type="InterPro" id="IPR007918">
    <property type="entry name" value="MDM35_apoptosis"/>
</dbReference>
<keyword evidence="2" id="KW-1015">Disulfide bond</keyword>
<evidence type="ECO:0000313" key="4">
    <source>
        <dbReference type="Proteomes" id="UP001166674"/>
    </source>
</evidence>
<organism evidence="3 4">
    <name type="scientific">Sciurus carolinensis</name>
    <name type="common">Eastern gray squirrel</name>
    <dbReference type="NCBI Taxonomy" id="30640"/>
    <lineage>
        <taxon>Eukaryota</taxon>
        <taxon>Metazoa</taxon>
        <taxon>Chordata</taxon>
        <taxon>Craniata</taxon>
        <taxon>Vertebrata</taxon>
        <taxon>Euteleostomi</taxon>
        <taxon>Mammalia</taxon>
        <taxon>Eutheria</taxon>
        <taxon>Euarchontoglires</taxon>
        <taxon>Glires</taxon>
        <taxon>Rodentia</taxon>
        <taxon>Sciuromorpha</taxon>
        <taxon>Sciuridae</taxon>
        <taxon>Sciurinae</taxon>
        <taxon>Sciurini</taxon>
        <taxon>Sciurus</taxon>
    </lineage>
</organism>
<dbReference type="Proteomes" id="UP001166674">
    <property type="component" value="Unassembled WGS sequence"/>
</dbReference>
<dbReference type="EMBL" id="JAATJV010304500">
    <property type="protein sequence ID" value="MBZ3877701.1"/>
    <property type="molecule type" value="Genomic_DNA"/>
</dbReference>
<evidence type="ECO:0000313" key="3">
    <source>
        <dbReference type="EMBL" id="MBZ3877701.1"/>
    </source>
</evidence>
<protein>
    <submittedName>
        <fullName evidence="3">TP53-regulated inhibitor of apoptosis 1</fullName>
    </submittedName>
</protein>
<reference evidence="3" key="1">
    <citation type="submission" date="2020-03" db="EMBL/GenBank/DDBJ databases">
        <title>Studies in the Genomics of Life Span.</title>
        <authorList>
            <person name="Glass D."/>
        </authorList>
    </citation>
    <scope>NUCLEOTIDE SEQUENCE</scope>
    <source>
        <strain evidence="3">SUZIE</strain>
        <tissue evidence="3">Muscle</tissue>
    </source>
</reference>
<keyword evidence="4" id="KW-1185">Reference proteome</keyword>
<comment type="similarity">
    <text evidence="1">Belongs to the TRIAP1/MDM35 family.</text>
</comment>
<name>A0AA41MT69_SCICA</name>